<sequence length="214" mass="22387">MRIKGGAAVLAVAGALVLTGCVTGIGTEQRQPTADPSDPVQDAVTHRWYTPAEVTEDPAAITAKLPQLQVTGGISLDGRFTDPYDRVPVPTPDDYWWQAVVVVGEEHVAEMIDRASAATASDGGGDGEVLTGEGTSTMNEPAGTRADDSVISGVLMGPLQEQVGQCPTDWILLGKTFTADETHTKSPVTADRLVITTAAVCEGGDRIVVDALRF</sequence>
<dbReference type="HOGENOM" id="CLU_1286742_0_0_11"/>
<dbReference type="PROSITE" id="PS51257">
    <property type="entry name" value="PROKAR_LIPOPROTEIN"/>
    <property type="match status" value="1"/>
</dbReference>
<accession>A0A022L1B4</accession>
<feature type="region of interest" description="Disordered" evidence="1">
    <location>
        <begin position="116"/>
        <end position="145"/>
    </location>
</feature>
<dbReference type="AlphaFoldDB" id="A0A022L1B4"/>
<protein>
    <submittedName>
        <fullName evidence="2">Uncharacterized protein</fullName>
    </submittedName>
</protein>
<keyword evidence="3" id="KW-1185">Reference proteome</keyword>
<dbReference type="Proteomes" id="UP000019754">
    <property type="component" value="Unassembled WGS sequence"/>
</dbReference>
<organism evidence="2 3">
    <name type="scientific">Brachybacterium muris UCD-AY4</name>
    <dbReference type="NCBI Taxonomy" id="1249481"/>
    <lineage>
        <taxon>Bacteria</taxon>
        <taxon>Bacillati</taxon>
        <taxon>Actinomycetota</taxon>
        <taxon>Actinomycetes</taxon>
        <taxon>Micrococcales</taxon>
        <taxon>Dermabacteraceae</taxon>
        <taxon>Brachybacterium</taxon>
    </lineage>
</organism>
<gene>
    <name evidence="2" type="ORF">D641_0108445</name>
</gene>
<name>A0A022L1B4_9MICO</name>
<evidence type="ECO:0000313" key="3">
    <source>
        <dbReference type="Proteomes" id="UP000019754"/>
    </source>
</evidence>
<dbReference type="EMBL" id="AORC01000009">
    <property type="protein sequence ID" value="EYT49534.1"/>
    <property type="molecule type" value="Genomic_DNA"/>
</dbReference>
<evidence type="ECO:0000256" key="1">
    <source>
        <dbReference type="SAM" id="MobiDB-lite"/>
    </source>
</evidence>
<reference evidence="2 3" key="1">
    <citation type="journal article" date="2013" name="Genome Announc.">
        <title>Draft genome sequence of an Actinobacterium, Brachybacterium muris strain UCD-AY4.</title>
        <authorList>
            <person name="Lo J.R."/>
            <person name="Lang J.M."/>
            <person name="Darling A.E."/>
            <person name="Eisen J.A."/>
            <person name="Coil D.A."/>
        </authorList>
    </citation>
    <scope>NUCLEOTIDE SEQUENCE [LARGE SCALE GENOMIC DNA]</scope>
    <source>
        <strain evidence="2 3">UCD-AY4</strain>
    </source>
</reference>
<comment type="caution">
    <text evidence="2">The sequence shown here is derived from an EMBL/GenBank/DDBJ whole genome shotgun (WGS) entry which is preliminary data.</text>
</comment>
<proteinExistence type="predicted"/>
<evidence type="ECO:0000313" key="2">
    <source>
        <dbReference type="EMBL" id="EYT49534.1"/>
    </source>
</evidence>